<evidence type="ECO:0000256" key="1">
    <source>
        <dbReference type="SAM" id="SignalP"/>
    </source>
</evidence>
<accession>A0A6P2X350</accession>
<feature type="signal peptide" evidence="1">
    <location>
        <begin position="1"/>
        <end position="45"/>
    </location>
</feature>
<feature type="chain" id="PRO_5026882161" evidence="1">
    <location>
        <begin position="46"/>
        <end position="437"/>
    </location>
</feature>
<evidence type="ECO:0000313" key="2">
    <source>
        <dbReference type="EMBL" id="VWD02955.1"/>
    </source>
</evidence>
<organism evidence="2 3">
    <name type="scientific">Burkholderia lata (strain ATCC 17760 / DSM 23089 / LMG 22485 / NCIMB 9086 / R18194 / 383)</name>
    <dbReference type="NCBI Taxonomy" id="482957"/>
    <lineage>
        <taxon>Bacteria</taxon>
        <taxon>Pseudomonadati</taxon>
        <taxon>Pseudomonadota</taxon>
        <taxon>Betaproteobacteria</taxon>
        <taxon>Burkholderiales</taxon>
        <taxon>Burkholderiaceae</taxon>
        <taxon>Burkholderia</taxon>
        <taxon>Burkholderia cepacia complex</taxon>
    </lineage>
</organism>
<sequence length="437" mass="48562">MQHPFIAASRHAAATQPTRGWRSTLASALIAATAVTTFAFSPAHAAHAASADDTVEIPFWSRHWTGTIGNRHVEVSLSRVADTVSGWYCYAPCTSDKRFRLALKGTLDEHGATLSERDSGAKNNADRVTGTWRAASLDDAVTGTWASPDGKRTLPVSLAPKRDGRPFPYEIRLVADKLPDDSGSCSDPVHVSAIRLYDRGRLVQTLQTDSQGSCGLFTPEFADVNFDGWPDLMLAQGMGASPNIPYQTWIYDPKTRRFVDAPQGLQGITSPDFDSEHRIIWTSWRASCCEHGVTTYRWQGNDVKEVDSASSYLLPVLDGNTPRYCYVVPSYGDGYIEFPQRIEQTDTGLRSTLGNPKECEANDSPWMSRVYIDIWKPGAPGHAPTLVRTEKVTWKRTQTRAGMKFCPDVPFYDNGRIRRIVLRDDPDQCEEKNPDKN</sequence>
<keyword evidence="1" id="KW-0732">Signal</keyword>
<protein>
    <submittedName>
        <fullName evidence="2">Nitrite reductase</fullName>
    </submittedName>
</protein>
<gene>
    <name evidence="2" type="ORF">BLA18112_04120</name>
</gene>
<dbReference type="InterPro" id="IPR058087">
    <property type="entry name" value="XAC2610_dom"/>
</dbReference>
<dbReference type="RefSeq" id="WP_175045123.1">
    <property type="nucleotide sequence ID" value="NZ_CABVQI010000013.1"/>
</dbReference>
<dbReference type="NCBIfam" id="NF047539">
    <property type="entry name" value="XAC2610_fam"/>
    <property type="match status" value="1"/>
</dbReference>
<dbReference type="AlphaFoldDB" id="A0A6P2X350"/>
<name>A0A6P2X350_BURL3</name>
<evidence type="ECO:0000313" key="3">
    <source>
        <dbReference type="Proteomes" id="UP000494274"/>
    </source>
</evidence>
<dbReference type="SUPFAM" id="SSF69304">
    <property type="entry name" value="Tricorn protease N-terminal domain"/>
    <property type="match status" value="1"/>
</dbReference>
<proteinExistence type="predicted"/>
<dbReference type="Proteomes" id="UP000494274">
    <property type="component" value="Unassembled WGS sequence"/>
</dbReference>
<reference evidence="2 3" key="1">
    <citation type="submission" date="2019-09" db="EMBL/GenBank/DDBJ databases">
        <authorList>
            <person name="Depoorter E."/>
        </authorList>
    </citation>
    <scope>NUCLEOTIDE SEQUENCE [LARGE SCALE GENOMIC DNA]</scope>
    <source>
        <strain evidence="2">R-18112</strain>
    </source>
</reference>
<dbReference type="EMBL" id="CABVQI010000013">
    <property type="protein sequence ID" value="VWD02955.1"/>
    <property type="molecule type" value="Genomic_DNA"/>
</dbReference>